<evidence type="ECO:0000259" key="1">
    <source>
        <dbReference type="Pfam" id="PF16473"/>
    </source>
</evidence>
<protein>
    <submittedName>
        <fullName evidence="2">3' exoribonuclease RNase T-like protein</fullName>
    </submittedName>
</protein>
<gene>
    <name evidence="2" type="ORF">DONNERLITTCHEN_00480</name>
</gene>
<dbReference type="InterPro" id="IPR036397">
    <property type="entry name" value="RNaseH_sf"/>
</dbReference>
<organism evidence="2 3">
    <name type="scientific">Janthinobacterium phage vB_JliS-Donnerlittchen</name>
    <dbReference type="NCBI Taxonomy" id="2948610"/>
    <lineage>
        <taxon>Viruses</taxon>
        <taxon>Duplodnaviria</taxon>
        <taxon>Heunggongvirae</taxon>
        <taxon>Uroviricota</taxon>
        <taxon>Caudoviricetes</taxon>
        <taxon>Mesyanzhinovviridae</taxon>
        <taxon>Bradleyvirinae</taxon>
        <taxon>Donnerlittchenvirus</taxon>
        <taxon>Donnerlittchenvirus donnerlittchenvirus</taxon>
    </lineage>
</organism>
<dbReference type="EMBL" id="ON529854">
    <property type="protein sequence ID" value="USN14449.1"/>
    <property type="molecule type" value="Genomic_DNA"/>
</dbReference>
<dbReference type="Proteomes" id="UP001057102">
    <property type="component" value="Segment"/>
</dbReference>
<evidence type="ECO:0000313" key="3">
    <source>
        <dbReference type="Proteomes" id="UP001057102"/>
    </source>
</evidence>
<reference evidence="2" key="1">
    <citation type="submission" date="2022-05" db="EMBL/GenBank/DDBJ databases">
        <authorList>
            <person name="Friedrich I."/>
            <person name="Poehlein A."/>
            <person name="Schneider D."/>
            <person name="Hertel R."/>
            <person name="Daniel R."/>
        </authorList>
    </citation>
    <scope>NUCLEOTIDE SEQUENCE</scope>
</reference>
<keyword evidence="3" id="KW-1185">Reference proteome</keyword>
<dbReference type="SUPFAM" id="SSF53098">
    <property type="entry name" value="Ribonuclease H-like"/>
    <property type="match status" value="1"/>
</dbReference>
<accession>A0A9E7MQX4</accession>
<evidence type="ECO:0000313" key="2">
    <source>
        <dbReference type="EMBL" id="USN14449.1"/>
    </source>
</evidence>
<dbReference type="InterPro" id="IPR012337">
    <property type="entry name" value="RNaseH-like_sf"/>
</dbReference>
<dbReference type="Pfam" id="PF16473">
    <property type="entry name" value="Rv2179c-like"/>
    <property type="match status" value="1"/>
</dbReference>
<proteinExistence type="predicted"/>
<dbReference type="InterPro" id="IPR033390">
    <property type="entry name" value="Rv2179c-like"/>
</dbReference>
<name>A0A9E7MQX4_9CAUD</name>
<dbReference type="Gene3D" id="3.30.420.10">
    <property type="entry name" value="Ribonuclease H-like superfamily/Ribonuclease H"/>
    <property type="match status" value="1"/>
</dbReference>
<feature type="domain" description="3'-5' exoribonuclease Rv2179c-like" evidence="1">
    <location>
        <begin position="7"/>
        <end position="174"/>
    </location>
</feature>
<sequence>MLPSDVCHVVVDLETLGRRAGCPVLELGACAEVFQDEVLSFRSHPDLQSQLGAGLVPDASTVLWWMSPELAEARHHQLEGHGKEGEAGEPVCAALLRFNAYLEEARRGRELRLWGNSARFDLGILEELYRRFHIEPGWKFWEERDLRTAFDLLGGKPKTPRLTIQHTGDGDAHHELGQLLAAIDLRRFARA</sequence>
<dbReference type="GO" id="GO:0003676">
    <property type="term" value="F:nucleic acid binding"/>
    <property type="evidence" value="ECO:0007669"/>
    <property type="project" value="InterPro"/>
</dbReference>